<gene>
    <name evidence="2" type="ORF">A2368_03470</name>
</gene>
<dbReference type="Pfam" id="PF01863">
    <property type="entry name" value="YgjP-like"/>
    <property type="match status" value="1"/>
</dbReference>
<sequence>MEKSQGVIGKIEYQLTRSRRRYRSVAIKVDERGVVRVMAPMRINESEIERFLMSKYDWLLKVVGEIQAKVKQGRREFVEGEKHWFFGEEYPLVIFRSRSRKRPVVNLTAEAFEVEIAGGMAAAKEKLVVADAMLKWYLNEGKKIIRTKVDELVERLGLSYGELRIKRVSSIWGSCSARNNLNFNRKLIMAPHEVVDYVIAHEVCHIVHKHHRKSFWAMVAGLDPAYKKHVKWLRENSHVLSL</sequence>
<dbReference type="InterPro" id="IPR002725">
    <property type="entry name" value="YgjP-like_metallopeptidase"/>
</dbReference>
<organism evidence="2 3">
    <name type="scientific">Candidatus Collierbacteria bacterium RIFOXYB1_FULL_49_13</name>
    <dbReference type="NCBI Taxonomy" id="1817728"/>
    <lineage>
        <taxon>Bacteria</taxon>
        <taxon>Candidatus Collieribacteriota</taxon>
    </lineage>
</organism>
<protein>
    <recommendedName>
        <fullName evidence="1">YgjP-like metallopeptidase domain-containing protein</fullName>
    </recommendedName>
</protein>
<dbReference type="InterPro" id="IPR053136">
    <property type="entry name" value="UTP_pyrophosphatase-like"/>
</dbReference>
<proteinExistence type="predicted"/>
<accession>A0A1F5FIN1</accession>
<evidence type="ECO:0000313" key="2">
    <source>
        <dbReference type="EMBL" id="OGD79473.1"/>
    </source>
</evidence>
<dbReference type="Proteomes" id="UP000176682">
    <property type="component" value="Unassembled WGS sequence"/>
</dbReference>
<evidence type="ECO:0000259" key="1">
    <source>
        <dbReference type="Pfam" id="PF01863"/>
    </source>
</evidence>
<dbReference type="PANTHER" id="PTHR30399">
    <property type="entry name" value="UNCHARACTERIZED PROTEIN YGJP"/>
    <property type="match status" value="1"/>
</dbReference>
<name>A0A1F5FIN1_9BACT</name>
<feature type="domain" description="YgjP-like metallopeptidase" evidence="1">
    <location>
        <begin position="23"/>
        <end position="235"/>
    </location>
</feature>
<dbReference type="CDD" id="cd07344">
    <property type="entry name" value="M48_yhfN_like"/>
    <property type="match status" value="1"/>
</dbReference>
<dbReference type="Gene3D" id="3.30.2010.10">
    <property type="entry name" value="Metalloproteases ('zincins'), catalytic domain"/>
    <property type="match status" value="1"/>
</dbReference>
<comment type="caution">
    <text evidence="2">The sequence shown here is derived from an EMBL/GenBank/DDBJ whole genome shotgun (WGS) entry which is preliminary data.</text>
</comment>
<dbReference type="PANTHER" id="PTHR30399:SF1">
    <property type="entry name" value="UTP PYROPHOSPHATASE"/>
    <property type="match status" value="1"/>
</dbReference>
<dbReference type="EMBL" id="MFAM01000020">
    <property type="protein sequence ID" value="OGD79473.1"/>
    <property type="molecule type" value="Genomic_DNA"/>
</dbReference>
<reference evidence="2 3" key="1">
    <citation type="journal article" date="2016" name="Nat. Commun.">
        <title>Thousands of microbial genomes shed light on interconnected biogeochemical processes in an aquifer system.</title>
        <authorList>
            <person name="Anantharaman K."/>
            <person name="Brown C.T."/>
            <person name="Hug L.A."/>
            <person name="Sharon I."/>
            <person name="Castelle C.J."/>
            <person name="Probst A.J."/>
            <person name="Thomas B.C."/>
            <person name="Singh A."/>
            <person name="Wilkins M.J."/>
            <person name="Karaoz U."/>
            <person name="Brodie E.L."/>
            <person name="Williams K.H."/>
            <person name="Hubbard S.S."/>
            <person name="Banfield J.F."/>
        </authorList>
    </citation>
    <scope>NUCLEOTIDE SEQUENCE [LARGE SCALE GENOMIC DNA]</scope>
</reference>
<dbReference type="AlphaFoldDB" id="A0A1F5FIN1"/>
<evidence type="ECO:0000313" key="3">
    <source>
        <dbReference type="Proteomes" id="UP000176682"/>
    </source>
</evidence>